<dbReference type="RefSeq" id="WP_158051634.1">
    <property type="nucleotide sequence ID" value="NZ_WBKB01000002.1"/>
</dbReference>
<dbReference type="GO" id="GO:0000976">
    <property type="term" value="F:transcription cis-regulatory region binding"/>
    <property type="evidence" value="ECO:0007669"/>
    <property type="project" value="TreeGrafter"/>
</dbReference>
<dbReference type="GO" id="GO:0046677">
    <property type="term" value="P:response to antibiotic"/>
    <property type="evidence" value="ECO:0007669"/>
    <property type="project" value="InterPro"/>
</dbReference>
<dbReference type="GO" id="GO:0003700">
    <property type="term" value="F:DNA-binding transcription factor activity"/>
    <property type="evidence" value="ECO:0007669"/>
    <property type="project" value="TreeGrafter"/>
</dbReference>
<evidence type="ECO:0000256" key="2">
    <source>
        <dbReference type="ARBA" id="ARBA00023015"/>
    </source>
</evidence>
<dbReference type="SUPFAM" id="SSF46689">
    <property type="entry name" value="Homeodomain-like"/>
    <property type="match status" value="1"/>
</dbReference>
<dbReference type="GO" id="GO:0045892">
    <property type="term" value="P:negative regulation of DNA-templated transcription"/>
    <property type="evidence" value="ECO:0007669"/>
    <property type="project" value="InterPro"/>
</dbReference>
<evidence type="ECO:0000256" key="1">
    <source>
        <dbReference type="ARBA" id="ARBA00022491"/>
    </source>
</evidence>
<dbReference type="PANTHER" id="PTHR30055:SF234">
    <property type="entry name" value="HTH-TYPE TRANSCRIPTIONAL REGULATOR BETI"/>
    <property type="match status" value="1"/>
</dbReference>
<dbReference type="InterPro" id="IPR050109">
    <property type="entry name" value="HTH-type_TetR-like_transc_reg"/>
</dbReference>
<proteinExistence type="predicted"/>
<dbReference type="EMBL" id="WBKB01000002">
    <property type="protein sequence ID" value="KAB1644131.1"/>
    <property type="molecule type" value="Genomic_DNA"/>
</dbReference>
<evidence type="ECO:0000259" key="6">
    <source>
        <dbReference type="PROSITE" id="PS50977"/>
    </source>
</evidence>
<protein>
    <submittedName>
        <fullName evidence="7">TetR family transcriptional regulator</fullName>
    </submittedName>
</protein>
<dbReference type="PRINTS" id="PR00400">
    <property type="entry name" value="TETREPRESSOR"/>
</dbReference>
<dbReference type="SUPFAM" id="SSF48498">
    <property type="entry name" value="Tetracyclin repressor-like, C-terminal domain"/>
    <property type="match status" value="1"/>
</dbReference>
<keyword evidence="2" id="KW-0805">Transcription regulation</keyword>
<dbReference type="InterPro" id="IPR009057">
    <property type="entry name" value="Homeodomain-like_sf"/>
</dbReference>
<dbReference type="Gene3D" id="1.10.357.10">
    <property type="entry name" value="Tetracycline Repressor, domain 2"/>
    <property type="match status" value="1"/>
</dbReference>
<keyword evidence="1" id="KW-0678">Repressor</keyword>
<evidence type="ECO:0000256" key="3">
    <source>
        <dbReference type="ARBA" id="ARBA00023125"/>
    </source>
</evidence>
<keyword evidence="3 5" id="KW-0238">DNA-binding</keyword>
<feature type="domain" description="HTH tetR-type" evidence="6">
    <location>
        <begin position="10"/>
        <end position="70"/>
    </location>
</feature>
<dbReference type="InterPro" id="IPR004111">
    <property type="entry name" value="Repressor_TetR_C"/>
</dbReference>
<name>A0A7J5BD70_9MICO</name>
<dbReference type="PROSITE" id="PS50977">
    <property type="entry name" value="HTH_TETR_2"/>
    <property type="match status" value="1"/>
</dbReference>
<comment type="caution">
    <text evidence="7">The sequence shown here is derived from an EMBL/GenBank/DDBJ whole genome shotgun (WGS) entry which is preliminary data.</text>
</comment>
<organism evidence="7 8">
    <name type="scientific">Gulosibacter chungangensis</name>
    <dbReference type="NCBI Taxonomy" id="979746"/>
    <lineage>
        <taxon>Bacteria</taxon>
        <taxon>Bacillati</taxon>
        <taxon>Actinomycetota</taxon>
        <taxon>Actinomycetes</taxon>
        <taxon>Micrococcales</taxon>
        <taxon>Microbacteriaceae</taxon>
        <taxon>Gulosibacter</taxon>
    </lineage>
</organism>
<feature type="DNA-binding region" description="H-T-H motif" evidence="5">
    <location>
        <begin position="33"/>
        <end position="52"/>
    </location>
</feature>
<dbReference type="AlphaFoldDB" id="A0A7J5BD70"/>
<dbReference type="InterPro" id="IPR036271">
    <property type="entry name" value="Tet_transcr_reg_TetR-rel_C_sf"/>
</dbReference>
<reference evidence="7 8" key="1">
    <citation type="submission" date="2019-09" db="EMBL/GenBank/DDBJ databases">
        <title>Phylogeny of genus Pseudoclavibacter and closely related genus.</title>
        <authorList>
            <person name="Li Y."/>
        </authorList>
    </citation>
    <scope>NUCLEOTIDE SEQUENCE [LARGE SCALE GENOMIC DNA]</scope>
    <source>
        <strain evidence="7 8">KCTC 13959</strain>
    </source>
</reference>
<accession>A0A7J5BD70</accession>
<gene>
    <name evidence="7" type="ORF">F8O05_04930</name>
</gene>
<dbReference type="Pfam" id="PF00440">
    <property type="entry name" value="TetR_N"/>
    <property type="match status" value="1"/>
</dbReference>
<keyword evidence="4" id="KW-0804">Transcription</keyword>
<dbReference type="Proteomes" id="UP000433493">
    <property type="component" value="Unassembled WGS sequence"/>
</dbReference>
<dbReference type="PRINTS" id="PR00455">
    <property type="entry name" value="HTHTETR"/>
</dbReference>
<evidence type="ECO:0000256" key="4">
    <source>
        <dbReference type="ARBA" id="ARBA00023163"/>
    </source>
</evidence>
<keyword evidence="8" id="KW-1185">Reference proteome</keyword>
<evidence type="ECO:0000313" key="7">
    <source>
        <dbReference type="EMBL" id="KAB1644131.1"/>
    </source>
</evidence>
<dbReference type="Gene3D" id="1.10.10.60">
    <property type="entry name" value="Homeodomain-like"/>
    <property type="match status" value="1"/>
</dbReference>
<dbReference type="OrthoDB" id="3819648at2"/>
<evidence type="ECO:0000313" key="8">
    <source>
        <dbReference type="Proteomes" id="UP000433493"/>
    </source>
</evidence>
<sequence>MASTRDVRARHTRADVLATALRLLDERGLPDLSMRALARELDVQPSALYWHFKNKQELLAGVADEILAPVNELPDEADAAKVAAEFRDSMLSVTDGAEVVVSTVALGLGADRAYERLRLSLEGMGYERNAAVDLATTLLHYCLGHASHEQQRAQALRLGIDLEDSPIAANTRSFTAGVRRILRAG</sequence>
<dbReference type="Pfam" id="PF02909">
    <property type="entry name" value="TetR_C_1"/>
    <property type="match status" value="1"/>
</dbReference>
<evidence type="ECO:0000256" key="5">
    <source>
        <dbReference type="PROSITE-ProRule" id="PRU00335"/>
    </source>
</evidence>
<dbReference type="InterPro" id="IPR001647">
    <property type="entry name" value="HTH_TetR"/>
</dbReference>
<dbReference type="PANTHER" id="PTHR30055">
    <property type="entry name" value="HTH-TYPE TRANSCRIPTIONAL REGULATOR RUTR"/>
    <property type="match status" value="1"/>
</dbReference>
<dbReference type="InterPro" id="IPR003012">
    <property type="entry name" value="Tet_transcr_reg_TetR"/>
</dbReference>